<feature type="transmembrane region" description="Helical" evidence="2">
    <location>
        <begin position="12"/>
        <end position="36"/>
    </location>
</feature>
<organism evidence="4">
    <name type="scientific">viral metagenome</name>
    <dbReference type="NCBI Taxonomy" id="1070528"/>
    <lineage>
        <taxon>unclassified sequences</taxon>
        <taxon>metagenomes</taxon>
        <taxon>organismal metagenomes</taxon>
    </lineage>
</organism>
<reference evidence="4" key="1">
    <citation type="journal article" date="2020" name="Nature">
        <title>Giant virus diversity and host interactions through global metagenomics.</title>
        <authorList>
            <person name="Schulz F."/>
            <person name="Roux S."/>
            <person name="Paez-Espino D."/>
            <person name="Jungbluth S."/>
            <person name="Walsh D.A."/>
            <person name="Denef V.J."/>
            <person name="McMahon K.D."/>
            <person name="Konstantinidis K.T."/>
            <person name="Eloe-Fadrosh E.A."/>
            <person name="Kyrpides N.C."/>
            <person name="Woyke T."/>
        </authorList>
    </citation>
    <scope>NUCLEOTIDE SEQUENCE</scope>
    <source>
        <strain evidence="4">GVMAG-M-3300023174-104</strain>
    </source>
</reference>
<evidence type="ECO:0000256" key="1">
    <source>
        <dbReference type="SAM" id="MobiDB-lite"/>
    </source>
</evidence>
<accession>A0A6C0D139</accession>
<feature type="region of interest" description="Disordered" evidence="1">
    <location>
        <begin position="44"/>
        <end position="120"/>
    </location>
</feature>
<name>A0A6C0D139_9ZZZZ</name>
<proteinExistence type="predicted"/>
<dbReference type="InterPro" id="IPR025924">
    <property type="entry name" value="YHYH_dom"/>
</dbReference>
<dbReference type="AlphaFoldDB" id="A0A6C0D139"/>
<keyword evidence="2" id="KW-0812">Transmembrane</keyword>
<evidence type="ECO:0000259" key="3">
    <source>
        <dbReference type="Pfam" id="PF14240"/>
    </source>
</evidence>
<evidence type="ECO:0000313" key="4">
    <source>
        <dbReference type="EMBL" id="QHT09950.1"/>
    </source>
</evidence>
<keyword evidence="2" id="KW-0472">Membrane</keyword>
<dbReference type="Pfam" id="PF14240">
    <property type="entry name" value="YHYH"/>
    <property type="match status" value="1"/>
</dbReference>
<protein>
    <recommendedName>
        <fullName evidence="3">YHYH domain-containing protein</fullName>
    </recommendedName>
</protein>
<evidence type="ECO:0000256" key="2">
    <source>
        <dbReference type="SAM" id="Phobius"/>
    </source>
</evidence>
<sequence>MKTTKTLLEPKFNFTIIITLSILTLLSISIVTYFYFKTRNSTTSTPTIPTIPTTPTSMNAISSSTTTTRHSVTPPTRSNPISSSTTSTTTTTTSTITTNTSNPISTPTTTSNSTISPTTTTTNFTTNTTTSYPISTFTVTSTCLNCSTTTPIPTLTPLCSSMTVFYSTITNTDDIIYLWNDVWSDFTTRYSTTYDIYNVYIAYSTLTYTGTVTKFTSYYEYTDTTGVIKSNEEYIITFFSGSTNVVMSSTKGTISSYTLPFQGMSNTFCLPLIRIPTTATNIAFGIQLTTLDESTGYETVYTQTVQKSPTATSSSPNSTDSNYMRTFASTIYDSETIEYAKPLSPLVVNSISTTLPSGVSLFSQSPTPTSTPIAEGMTVDAYRTLLLTTLNSAYSYYNDNLYTTSFTDLVDNPSTGNAKLYFFKNSPPTPSDAVGLGCWFIPSSDSSIATPPSCYTTSYPNISMTSKMNNFATFGLNTDLISSGSYSVTPSMTTIGNNSYPTINVSSSSSPAILYPVHPYGTFPSSSVSQVSTFVATNPTAIKLKTMYGSYIAATSSSTDQTLGAGVIGYLFDNAALYAAGDAEGYTPITRECLDIFFGHPDSSGMYHHHYIGPTMTNWCMSTTLRVIGFLSDGYPLVAPFLIKDTSESRGYRFVKTSDLNKYHGLEGSFTVSIPDSITSTTTTTLTYGFMYVTTYDFPFTTSAFYGKPATTTRS</sequence>
<keyword evidence="2" id="KW-1133">Transmembrane helix</keyword>
<dbReference type="EMBL" id="MN739518">
    <property type="protein sequence ID" value="QHT09950.1"/>
    <property type="molecule type" value="Genomic_DNA"/>
</dbReference>
<feature type="domain" description="YHYH" evidence="3">
    <location>
        <begin position="586"/>
        <end position="658"/>
    </location>
</feature>